<organism evidence="2 3">
    <name type="scientific">Pseudocalidococcus azoricus BACA0444</name>
    <dbReference type="NCBI Taxonomy" id="2918990"/>
    <lineage>
        <taxon>Bacteria</taxon>
        <taxon>Bacillati</taxon>
        <taxon>Cyanobacteriota</taxon>
        <taxon>Cyanophyceae</taxon>
        <taxon>Acaryochloridales</taxon>
        <taxon>Thermosynechococcaceae</taxon>
        <taxon>Pseudocalidococcus</taxon>
        <taxon>Pseudocalidococcus azoricus</taxon>
    </lineage>
</organism>
<keyword evidence="3" id="KW-1185">Reference proteome</keyword>
<dbReference type="InterPro" id="IPR006120">
    <property type="entry name" value="Resolvase_HTH_dom"/>
</dbReference>
<proteinExistence type="predicted"/>
<accession>A0AAE4FS99</accession>
<dbReference type="AlphaFoldDB" id="A0AAE4FS99"/>
<feature type="domain" description="Resolvase HTH" evidence="1">
    <location>
        <begin position="10"/>
        <end position="39"/>
    </location>
</feature>
<name>A0AAE4FS99_9CYAN</name>
<dbReference type="InterPro" id="IPR036388">
    <property type="entry name" value="WH-like_DNA-bd_sf"/>
</dbReference>
<dbReference type="GO" id="GO:0000150">
    <property type="term" value="F:DNA strand exchange activity"/>
    <property type="evidence" value="ECO:0007669"/>
    <property type="project" value="InterPro"/>
</dbReference>
<gene>
    <name evidence="2" type="ORF">RIF25_10470</name>
</gene>
<dbReference type="Pfam" id="PF02796">
    <property type="entry name" value="HTH_7"/>
    <property type="match status" value="1"/>
</dbReference>
<dbReference type="GO" id="GO:0003677">
    <property type="term" value="F:DNA binding"/>
    <property type="evidence" value="ECO:0007669"/>
    <property type="project" value="InterPro"/>
</dbReference>
<dbReference type="Proteomes" id="UP001268256">
    <property type="component" value="Unassembled WGS sequence"/>
</dbReference>
<dbReference type="EMBL" id="JAVMIP010000010">
    <property type="protein sequence ID" value="MDS3861230.1"/>
    <property type="molecule type" value="Genomic_DNA"/>
</dbReference>
<dbReference type="RefSeq" id="WP_322878477.1">
    <property type="nucleotide sequence ID" value="NZ_JAVMIP010000010.1"/>
</dbReference>
<reference evidence="3" key="1">
    <citation type="submission" date="2023-07" db="EMBL/GenBank/DDBJ databases">
        <authorList>
            <person name="Luz R."/>
            <person name="Cordeiro R."/>
            <person name="Fonseca A."/>
            <person name="Goncalves V."/>
        </authorList>
    </citation>
    <scope>NUCLEOTIDE SEQUENCE [LARGE SCALE GENOMIC DNA]</scope>
    <source>
        <strain evidence="3">BACA0444</strain>
    </source>
</reference>
<evidence type="ECO:0000313" key="2">
    <source>
        <dbReference type="EMBL" id="MDS3861230.1"/>
    </source>
</evidence>
<dbReference type="Gene3D" id="1.10.10.10">
    <property type="entry name" value="Winged helix-like DNA-binding domain superfamily/Winged helix DNA-binding domain"/>
    <property type="match status" value="1"/>
</dbReference>
<evidence type="ECO:0000313" key="3">
    <source>
        <dbReference type="Proteomes" id="UP001268256"/>
    </source>
</evidence>
<dbReference type="InterPro" id="IPR009057">
    <property type="entry name" value="Homeodomain-like_sf"/>
</dbReference>
<dbReference type="SUPFAM" id="SSF46689">
    <property type="entry name" value="Homeodomain-like"/>
    <property type="match status" value="1"/>
</dbReference>
<protein>
    <submittedName>
        <fullName evidence="2">Helix-turn-helix domain-containing protein</fullName>
    </submittedName>
</protein>
<evidence type="ECO:0000259" key="1">
    <source>
        <dbReference type="Pfam" id="PF02796"/>
    </source>
</evidence>
<sequence length="106" mass="11870">MPALSLDLRERIVKSYEEGTTSIRKLAERFQVSKTTVHKLIILKRETGQLAPKRPNGGKPSPLVGKEAEGMAMVVEHPDYTLSEYCQEWLERTGMDIAVTVDLGID</sequence>
<comment type="caution">
    <text evidence="2">The sequence shown here is derived from an EMBL/GenBank/DDBJ whole genome shotgun (WGS) entry which is preliminary data.</text>
</comment>